<gene>
    <name evidence="3" type="ORF">P8C59_007688</name>
</gene>
<dbReference type="Gene3D" id="1.10.10.10">
    <property type="entry name" value="Winged helix-like DNA-binding domain superfamily/Winged helix DNA-binding domain"/>
    <property type="match status" value="1"/>
</dbReference>
<reference evidence="3" key="1">
    <citation type="journal article" date="2023" name="Mol. Plant Microbe Interact.">
        <title>Elucidating the Obligate Nature and Biological Capacity of an Invasive Fungal Corn Pathogen.</title>
        <authorList>
            <person name="MacCready J.S."/>
            <person name="Roggenkamp E.M."/>
            <person name="Gdanetz K."/>
            <person name="Chilvers M.I."/>
        </authorList>
    </citation>
    <scope>NUCLEOTIDE SEQUENCE</scope>
    <source>
        <strain evidence="3">PM02</strain>
    </source>
</reference>
<dbReference type="EMBL" id="JAQQPM010000007">
    <property type="protein sequence ID" value="KAK2073400.1"/>
    <property type="molecule type" value="Genomic_DNA"/>
</dbReference>
<evidence type="ECO:0000256" key="1">
    <source>
        <dbReference type="SAM" id="MobiDB-lite"/>
    </source>
</evidence>
<evidence type="ECO:0000313" key="4">
    <source>
        <dbReference type="Proteomes" id="UP001217918"/>
    </source>
</evidence>
<sequence>MSPPEPALLATFGQTSHMSKPTSMLPPRFPARKFPVPPPSPPTSPHTKPDGGDASGGTSANPLLYPTVDNHASSPPGLFAHVDRRPAAVSTETDRLVSEHIAARPAALFHGVPPPAREDYELALYFKSDVMRHWAANPRGWLRRERAFLRADATSRRHARPLLPAELALEATSTLPRRADARVAKTASPKRLRVTGPTCKRGEGAATFVVSTAGPSTVASASASASAPTPHPNPNPNATRRVSGTPEPARARAVAPNREDKDFAALPDCSPPAGSLPAGRPHCLRVEWKGSALDLSGDPHRHLLHAEEVALAAGLRLDCATYLTSKRRIFARRLECARIGKEFRKTDAQQACKIDVNKASKLWTAYERVGWLDGKWMKPFL</sequence>
<accession>A0AAD9IA77</accession>
<name>A0AAD9IA77_9PEZI</name>
<dbReference type="SUPFAM" id="SSF46689">
    <property type="entry name" value="Homeodomain-like"/>
    <property type="match status" value="1"/>
</dbReference>
<dbReference type="FunFam" id="1.10.10.10:FF:000087">
    <property type="entry name" value="Transcriptional adapter 2"/>
    <property type="match status" value="1"/>
</dbReference>
<evidence type="ECO:0000313" key="3">
    <source>
        <dbReference type="EMBL" id="KAK2073400.1"/>
    </source>
</evidence>
<feature type="region of interest" description="Disordered" evidence="1">
    <location>
        <begin position="219"/>
        <end position="276"/>
    </location>
</feature>
<dbReference type="Pfam" id="PF04433">
    <property type="entry name" value="SWIRM"/>
    <property type="match status" value="1"/>
</dbReference>
<dbReference type="InterPro" id="IPR036388">
    <property type="entry name" value="WH-like_DNA-bd_sf"/>
</dbReference>
<feature type="compositionally biased region" description="Pro residues" evidence="1">
    <location>
        <begin position="35"/>
        <end position="44"/>
    </location>
</feature>
<comment type="caution">
    <text evidence="3">The sequence shown here is derived from an EMBL/GenBank/DDBJ whole genome shotgun (WGS) entry which is preliminary data.</text>
</comment>
<feature type="region of interest" description="Disordered" evidence="1">
    <location>
        <begin position="1"/>
        <end position="65"/>
    </location>
</feature>
<evidence type="ECO:0000259" key="2">
    <source>
        <dbReference type="PROSITE" id="PS50934"/>
    </source>
</evidence>
<dbReference type="AlphaFoldDB" id="A0AAD9IA77"/>
<dbReference type="PROSITE" id="PS50934">
    <property type="entry name" value="SWIRM"/>
    <property type="match status" value="1"/>
</dbReference>
<dbReference type="GO" id="GO:0010468">
    <property type="term" value="P:regulation of gene expression"/>
    <property type="evidence" value="ECO:0007669"/>
    <property type="project" value="UniProtKB-ARBA"/>
</dbReference>
<feature type="domain" description="SWIRM" evidence="2">
    <location>
        <begin position="284"/>
        <end position="381"/>
    </location>
</feature>
<protein>
    <recommendedName>
        <fullName evidence="2">SWIRM domain-containing protein</fullName>
    </recommendedName>
</protein>
<dbReference type="InterPro" id="IPR007526">
    <property type="entry name" value="SWIRM"/>
</dbReference>
<dbReference type="Proteomes" id="UP001217918">
    <property type="component" value="Unassembled WGS sequence"/>
</dbReference>
<organism evidence="3 4">
    <name type="scientific">Phyllachora maydis</name>
    <dbReference type="NCBI Taxonomy" id="1825666"/>
    <lineage>
        <taxon>Eukaryota</taxon>
        <taxon>Fungi</taxon>
        <taxon>Dikarya</taxon>
        <taxon>Ascomycota</taxon>
        <taxon>Pezizomycotina</taxon>
        <taxon>Sordariomycetes</taxon>
        <taxon>Sordariomycetidae</taxon>
        <taxon>Phyllachorales</taxon>
        <taxon>Phyllachoraceae</taxon>
        <taxon>Phyllachora</taxon>
    </lineage>
</organism>
<feature type="compositionally biased region" description="Low complexity" evidence="1">
    <location>
        <begin position="219"/>
        <end position="228"/>
    </location>
</feature>
<feature type="compositionally biased region" description="Polar residues" evidence="1">
    <location>
        <begin position="12"/>
        <end position="22"/>
    </location>
</feature>
<proteinExistence type="predicted"/>
<keyword evidence="4" id="KW-1185">Reference proteome</keyword>
<dbReference type="InterPro" id="IPR009057">
    <property type="entry name" value="Homeodomain-like_sf"/>
</dbReference>